<evidence type="ECO:0000313" key="2">
    <source>
        <dbReference type="Proteomes" id="UP000554286"/>
    </source>
</evidence>
<comment type="caution">
    <text evidence="1">The sequence shown here is derived from an EMBL/GenBank/DDBJ whole genome shotgun (WGS) entry which is preliminary data.</text>
</comment>
<protein>
    <submittedName>
        <fullName evidence="1">Uncharacterized protein</fullName>
    </submittedName>
</protein>
<gene>
    <name evidence="1" type="ORF">GGD89_002320</name>
</gene>
<name>A0A7W6WAN2_9PROT</name>
<organism evidence="1 2">
    <name type="scientific">Roseospira visakhapatnamensis</name>
    <dbReference type="NCBI Taxonomy" id="390880"/>
    <lineage>
        <taxon>Bacteria</taxon>
        <taxon>Pseudomonadati</taxon>
        <taxon>Pseudomonadota</taxon>
        <taxon>Alphaproteobacteria</taxon>
        <taxon>Rhodospirillales</taxon>
        <taxon>Rhodospirillaceae</taxon>
        <taxon>Roseospira</taxon>
    </lineage>
</organism>
<accession>A0A7W6WAN2</accession>
<dbReference type="RefSeq" id="WP_184045354.1">
    <property type="nucleotide sequence ID" value="NZ_JACIGK010000016.1"/>
</dbReference>
<keyword evidence="2" id="KW-1185">Reference proteome</keyword>
<dbReference type="Proteomes" id="UP000554286">
    <property type="component" value="Unassembled WGS sequence"/>
</dbReference>
<dbReference type="EMBL" id="JACIGK010000016">
    <property type="protein sequence ID" value="MBB4266687.1"/>
    <property type="molecule type" value="Genomic_DNA"/>
</dbReference>
<dbReference type="AlphaFoldDB" id="A0A7W6WAN2"/>
<sequence length="332" mass="36883">MTDQATTLELELTGLKGDHPLGFLAACGALRVLGPYSGVRLGWTESHGTWTAVLRDRVATHTTAAFQARVVAAIAQAAETFLDTLTLFKLPDAECPLDAFRDCGRLALKRRSTDPDRAMTMVDLLPGLGTDCLSTRKDTRKYKGKIVNYRTDLALTSGNQNFVSGLQKIAVRVRFSQDQKACAENQARIAKALVKPWRYEDSEHSLGWDPTTQRLHALRGKDPSPDKKNRSVAAAIFLASQALPLFPCFAVGGWLHTTGFHHDDEGDWFSWPIWRDPISLDALRTLVAHPFTRNLKERGVAVVYRCHRSHTGGDKGGYHVFGHPTKRPWPET</sequence>
<reference evidence="1 2" key="1">
    <citation type="submission" date="2020-08" db="EMBL/GenBank/DDBJ databases">
        <title>Genome sequencing of Purple Non-Sulfur Bacteria from various extreme environments.</title>
        <authorList>
            <person name="Mayer M."/>
        </authorList>
    </citation>
    <scope>NUCLEOTIDE SEQUENCE [LARGE SCALE GENOMIC DNA]</scope>
    <source>
        <strain evidence="1 2">JA131</strain>
    </source>
</reference>
<evidence type="ECO:0000313" key="1">
    <source>
        <dbReference type="EMBL" id="MBB4266687.1"/>
    </source>
</evidence>
<proteinExistence type="predicted"/>